<evidence type="ECO:0000256" key="1">
    <source>
        <dbReference type="ARBA" id="ARBA00004448"/>
    </source>
</evidence>
<feature type="transmembrane region" description="Helical" evidence="15">
    <location>
        <begin position="223"/>
        <end position="242"/>
    </location>
</feature>
<keyword evidence="8" id="KW-0443">Lipid metabolism</keyword>
<keyword evidence="10 15" id="KW-0472">Membrane</keyword>
<protein>
    <recommendedName>
        <fullName evidence="13">cardiolipin synthase (CMP-forming)</fullName>
        <ecNumber evidence="13">2.7.8.41</ecNumber>
    </recommendedName>
</protein>
<evidence type="ECO:0000256" key="6">
    <source>
        <dbReference type="ARBA" id="ARBA00022792"/>
    </source>
</evidence>
<evidence type="ECO:0000256" key="10">
    <source>
        <dbReference type="ARBA" id="ARBA00023136"/>
    </source>
</evidence>
<dbReference type="InterPro" id="IPR000462">
    <property type="entry name" value="CDP-OH_P_trans"/>
</dbReference>
<keyword evidence="11" id="KW-0594">Phospholipid biosynthesis</keyword>
<dbReference type="AlphaFoldDB" id="A0AA39G637"/>
<dbReference type="EMBL" id="JAQQBR010000001">
    <property type="protein sequence ID" value="KAK0182237.1"/>
    <property type="molecule type" value="Genomic_DNA"/>
</dbReference>
<keyword evidence="4" id="KW-0808">Transferase</keyword>
<evidence type="ECO:0000256" key="9">
    <source>
        <dbReference type="ARBA" id="ARBA00023128"/>
    </source>
</evidence>
<reference evidence="16" key="1">
    <citation type="journal article" date="2023" name="bioRxiv">
        <title>Scaffold-level genome assemblies of two parasitoid biocontrol wasps reveal the parthenogenesis mechanism and an associated novel virus.</title>
        <authorList>
            <person name="Inwood S."/>
            <person name="Skelly J."/>
            <person name="Guhlin J."/>
            <person name="Harrop T."/>
            <person name="Goldson S."/>
            <person name="Dearden P."/>
        </authorList>
    </citation>
    <scope>NUCLEOTIDE SEQUENCE</scope>
    <source>
        <strain evidence="16">Lincoln</strain>
        <tissue evidence="16">Whole body</tissue>
    </source>
</reference>
<evidence type="ECO:0000313" key="16">
    <source>
        <dbReference type="EMBL" id="KAK0182237.1"/>
    </source>
</evidence>
<evidence type="ECO:0000256" key="14">
    <source>
        <dbReference type="ARBA" id="ARBA00047433"/>
    </source>
</evidence>
<evidence type="ECO:0000256" key="8">
    <source>
        <dbReference type="ARBA" id="ARBA00023098"/>
    </source>
</evidence>
<dbReference type="FunFam" id="1.20.120.1760:FF:000005">
    <property type="entry name" value="Cardiolipin synthase 1"/>
    <property type="match status" value="1"/>
</dbReference>
<evidence type="ECO:0000256" key="15">
    <source>
        <dbReference type="SAM" id="Phobius"/>
    </source>
</evidence>
<dbReference type="Pfam" id="PF01066">
    <property type="entry name" value="CDP-OH_P_transf"/>
    <property type="match status" value="1"/>
</dbReference>
<dbReference type="EC" id="2.7.8.41" evidence="13"/>
<evidence type="ECO:0000256" key="13">
    <source>
        <dbReference type="ARBA" id="ARBA00039001"/>
    </source>
</evidence>
<keyword evidence="5 15" id="KW-0812">Transmembrane</keyword>
<comment type="caution">
    <text evidence="16">The sequence shown here is derived from an EMBL/GenBank/DDBJ whole genome shotgun (WGS) entry which is preliminary data.</text>
</comment>
<comment type="similarity">
    <text evidence="2">Belongs to the CDP-alcohol phosphatidyltransferase class-I family.</text>
</comment>
<evidence type="ECO:0000256" key="7">
    <source>
        <dbReference type="ARBA" id="ARBA00022989"/>
    </source>
</evidence>
<sequence>MMNCNMCFMALRQLKLPKSVKIYNFEKCLYSFTNRLHNNANEKIGYATEKLNARQRGQALRMKLAQNIKQTKNRVEEIIERENIWTIPNFLCVGRIITTPCLTYLIICSQDYQVALWIFGFAGLTDLVDGWIARTWSSQASKLGSFLDPMADKLLVGSLFLSLTWVNLIPVPLTCLVVLRDIVLIGGASYIRYRSLPPPKTLNRYFDPSHATVQLAPTFTSKLNTAVQLVLLGGTLAAPVFHFVNHPFLEGLCYLTAVTTIAGGISYLTSKRTYKFLSKNKKST</sequence>
<proteinExistence type="inferred from homology"/>
<evidence type="ECO:0000256" key="2">
    <source>
        <dbReference type="ARBA" id="ARBA00010441"/>
    </source>
</evidence>
<dbReference type="GO" id="GO:0032049">
    <property type="term" value="P:cardiolipin biosynthetic process"/>
    <property type="evidence" value="ECO:0007669"/>
    <property type="project" value="TreeGrafter"/>
</dbReference>
<keyword evidence="7 15" id="KW-1133">Transmembrane helix</keyword>
<dbReference type="Proteomes" id="UP001168972">
    <property type="component" value="Unassembled WGS sequence"/>
</dbReference>
<dbReference type="InterPro" id="IPR050324">
    <property type="entry name" value="CDP-alcohol_PTase-I"/>
</dbReference>
<keyword evidence="17" id="KW-1185">Reference proteome</keyword>
<name>A0AA39G637_MICHY</name>
<evidence type="ECO:0000256" key="3">
    <source>
        <dbReference type="ARBA" id="ARBA00022516"/>
    </source>
</evidence>
<accession>A0AA39G637</accession>
<reference evidence="16" key="2">
    <citation type="submission" date="2023-03" db="EMBL/GenBank/DDBJ databases">
        <authorList>
            <person name="Inwood S.N."/>
            <person name="Skelly J.G."/>
            <person name="Guhlin J."/>
            <person name="Harrop T.W.R."/>
            <person name="Goldson S.G."/>
            <person name="Dearden P.K."/>
        </authorList>
    </citation>
    <scope>NUCLEOTIDE SEQUENCE</scope>
    <source>
        <strain evidence="16">Lincoln</strain>
        <tissue evidence="16">Whole body</tissue>
    </source>
</reference>
<dbReference type="PANTHER" id="PTHR14269">
    <property type="entry name" value="CDP-DIACYLGLYCEROL--GLYCEROL-3-PHOSPHATE 3-PHOSPHATIDYLTRANSFERASE-RELATED"/>
    <property type="match status" value="1"/>
</dbReference>
<evidence type="ECO:0000256" key="4">
    <source>
        <dbReference type="ARBA" id="ARBA00022679"/>
    </source>
</evidence>
<gene>
    <name evidence="16" type="ORF">PV327_000397</name>
</gene>
<dbReference type="InterPro" id="IPR043130">
    <property type="entry name" value="CDP-OH_PTrfase_TM_dom"/>
</dbReference>
<organism evidence="16 17">
    <name type="scientific">Microctonus hyperodae</name>
    <name type="common">Parasitoid wasp</name>
    <dbReference type="NCBI Taxonomy" id="165561"/>
    <lineage>
        <taxon>Eukaryota</taxon>
        <taxon>Metazoa</taxon>
        <taxon>Ecdysozoa</taxon>
        <taxon>Arthropoda</taxon>
        <taxon>Hexapoda</taxon>
        <taxon>Insecta</taxon>
        <taxon>Pterygota</taxon>
        <taxon>Neoptera</taxon>
        <taxon>Endopterygota</taxon>
        <taxon>Hymenoptera</taxon>
        <taxon>Apocrita</taxon>
        <taxon>Ichneumonoidea</taxon>
        <taxon>Braconidae</taxon>
        <taxon>Euphorinae</taxon>
        <taxon>Microctonus</taxon>
    </lineage>
</organism>
<dbReference type="PANTHER" id="PTHR14269:SF60">
    <property type="entry name" value="CARDIOLIPIN SYNTHASE (CMP-FORMING)"/>
    <property type="match status" value="1"/>
</dbReference>
<keyword evidence="12" id="KW-1208">Phospholipid metabolism</keyword>
<feature type="transmembrane region" description="Helical" evidence="15">
    <location>
        <begin position="248"/>
        <end position="269"/>
    </location>
</feature>
<dbReference type="GO" id="GO:0043337">
    <property type="term" value="F:cardiolipin synthase (CMP-forming)"/>
    <property type="evidence" value="ECO:0007669"/>
    <property type="project" value="UniProtKB-EC"/>
</dbReference>
<feature type="transmembrane region" description="Helical" evidence="15">
    <location>
        <begin position="154"/>
        <end position="179"/>
    </location>
</feature>
<feature type="transmembrane region" description="Helical" evidence="15">
    <location>
        <begin position="114"/>
        <end position="134"/>
    </location>
</feature>
<dbReference type="Gene3D" id="1.20.120.1760">
    <property type="match status" value="1"/>
</dbReference>
<comment type="catalytic activity">
    <reaction evidence="14">
        <text>a CDP-1,2-diacyl-sn-glycerol + a 1,2-diacyl-sn-glycero-3-phospho-(1'-sn-glycerol) = a cardiolipin + CMP + H(+)</text>
        <dbReference type="Rhea" id="RHEA:32931"/>
        <dbReference type="ChEBI" id="CHEBI:15378"/>
        <dbReference type="ChEBI" id="CHEBI:58332"/>
        <dbReference type="ChEBI" id="CHEBI:60377"/>
        <dbReference type="ChEBI" id="CHEBI:62237"/>
        <dbReference type="ChEBI" id="CHEBI:64716"/>
        <dbReference type="EC" id="2.7.8.41"/>
    </reaction>
</comment>
<evidence type="ECO:0000256" key="12">
    <source>
        <dbReference type="ARBA" id="ARBA00023264"/>
    </source>
</evidence>
<keyword evidence="3" id="KW-0444">Lipid biosynthesis</keyword>
<evidence type="ECO:0000256" key="11">
    <source>
        <dbReference type="ARBA" id="ARBA00023209"/>
    </source>
</evidence>
<dbReference type="GO" id="GO:0005743">
    <property type="term" value="C:mitochondrial inner membrane"/>
    <property type="evidence" value="ECO:0007669"/>
    <property type="project" value="UniProtKB-SubCell"/>
</dbReference>
<comment type="subcellular location">
    <subcellularLocation>
        <location evidence="1">Mitochondrion inner membrane</location>
        <topology evidence="1">Multi-pass membrane protein</topology>
    </subcellularLocation>
</comment>
<evidence type="ECO:0000256" key="5">
    <source>
        <dbReference type="ARBA" id="ARBA00022692"/>
    </source>
</evidence>
<keyword evidence="9" id="KW-0496">Mitochondrion</keyword>
<keyword evidence="6" id="KW-0999">Mitochondrion inner membrane</keyword>
<evidence type="ECO:0000313" key="17">
    <source>
        <dbReference type="Proteomes" id="UP001168972"/>
    </source>
</evidence>